<evidence type="ECO:0000256" key="7">
    <source>
        <dbReference type="ARBA" id="ARBA00023136"/>
    </source>
</evidence>
<dbReference type="InterPro" id="IPR058130">
    <property type="entry name" value="PEA_transf_C"/>
</dbReference>
<evidence type="ECO:0000256" key="6">
    <source>
        <dbReference type="ARBA" id="ARBA00022989"/>
    </source>
</evidence>
<comment type="subcellular location">
    <subcellularLocation>
        <location evidence="1">Cell inner membrane</location>
        <topology evidence="1">Multi-pass membrane protein</topology>
    </subcellularLocation>
</comment>
<protein>
    <submittedName>
        <fullName evidence="11">Phosphoethanolamine--lipid A transferase</fullName>
    </submittedName>
</protein>
<accession>A0A4P6UN15</accession>
<dbReference type="InterPro" id="IPR000917">
    <property type="entry name" value="Sulfatase_N"/>
</dbReference>
<dbReference type="InterPro" id="IPR017850">
    <property type="entry name" value="Alkaline_phosphatase_core_sf"/>
</dbReference>
<dbReference type="InterPro" id="IPR012549">
    <property type="entry name" value="EptA-like_N"/>
</dbReference>
<name>A0A4P6UN15_9BURK</name>
<keyword evidence="6 8" id="KW-1133">Transmembrane helix</keyword>
<feature type="domain" description="Phosphoethanolamine transferase N-terminal" evidence="10">
    <location>
        <begin position="77"/>
        <end position="220"/>
    </location>
</feature>
<dbReference type="GO" id="GO:0009244">
    <property type="term" value="P:lipopolysaccharide core region biosynthetic process"/>
    <property type="evidence" value="ECO:0007669"/>
    <property type="project" value="TreeGrafter"/>
</dbReference>
<dbReference type="PANTHER" id="PTHR30443:SF0">
    <property type="entry name" value="PHOSPHOETHANOLAMINE TRANSFERASE EPTA"/>
    <property type="match status" value="1"/>
</dbReference>
<dbReference type="GO" id="GO:0016776">
    <property type="term" value="F:phosphotransferase activity, phosphate group as acceptor"/>
    <property type="evidence" value="ECO:0007669"/>
    <property type="project" value="TreeGrafter"/>
</dbReference>
<keyword evidence="2" id="KW-1003">Cell membrane</keyword>
<evidence type="ECO:0000256" key="5">
    <source>
        <dbReference type="ARBA" id="ARBA00022692"/>
    </source>
</evidence>
<dbReference type="Pfam" id="PF08019">
    <property type="entry name" value="EptA_B_N"/>
    <property type="match status" value="1"/>
</dbReference>
<evidence type="ECO:0000313" key="12">
    <source>
        <dbReference type="Proteomes" id="UP000292939"/>
    </source>
</evidence>
<evidence type="ECO:0000259" key="10">
    <source>
        <dbReference type="Pfam" id="PF08019"/>
    </source>
</evidence>
<feature type="transmembrane region" description="Helical" evidence="8">
    <location>
        <begin position="25"/>
        <end position="47"/>
    </location>
</feature>
<feature type="transmembrane region" description="Helical" evidence="8">
    <location>
        <begin position="136"/>
        <end position="158"/>
    </location>
</feature>
<evidence type="ECO:0000256" key="3">
    <source>
        <dbReference type="ARBA" id="ARBA00022519"/>
    </source>
</evidence>
<keyword evidence="3" id="KW-0997">Cell inner membrane</keyword>
<dbReference type="PANTHER" id="PTHR30443">
    <property type="entry name" value="INNER MEMBRANE PROTEIN"/>
    <property type="match status" value="1"/>
</dbReference>
<dbReference type="NCBIfam" id="NF028537">
    <property type="entry name" value="P_eth_NH2_trans"/>
    <property type="match status" value="1"/>
</dbReference>
<evidence type="ECO:0000259" key="9">
    <source>
        <dbReference type="Pfam" id="PF00884"/>
    </source>
</evidence>
<feature type="transmembrane region" description="Helical" evidence="8">
    <location>
        <begin position="170"/>
        <end position="191"/>
    </location>
</feature>
<dbReference type="OrthoDB" id="9786870at2"/>
<feature type="transmembrane region" description="Helical" evidence="8">
    <location>
        <begin position="59"/>
        <end position="83"/>
    </location>
</feature>
<sequence>MKIWKKTSQDQAQNTKRWFQTRPQLSAEALLALGAMYLLLACNGPFWRAAMVGRDMGVLSSWGFATALLVACASAYFAAMALVTLPLPRRGVRPLLAILFLASATAAWYMDRYAVHFDKDMLRNVLATNWDEASELLNWGLVWHVTLFGALPAVLLWWPRIPARSWGRTLVWRALSIAAALVLVVLSVWAVSADFAALNRNHKEVRYLLTPGNLVVAAVREAAGPGVLQSRQAREVVGADARLGGVWQQRGRRGRPALFVLVVGETARAPNFSLNGYERPTNPELTRHQATGQLVNFSQVTSCGTSTEVSLPCMFSPFGRRHYNEEQILTHETLLQVLARAGFQVLWRDNQSGCKGVCDGLPTQSLNHAKVEGLCFEGQCLDEILVQGLPQIAADGRGNLFIVLHQLGSHGPAYYRRYPAAYKRFGPACEDESLRNCTSEQVRNAYDNSLLYTDHVLGRVIDFLAQAGGPNGRYDTAMLYLSDHGESLGESGLYLHGMPWAIAPREQTHVPMVAWLSPAFAQNFGVDMACLRARSDVALSHDNLFHSMLGLLDVETSAYEPALDMFRPCRASGPIAAPAAAAVRPGLKSAGSAR</sequence>
<evidence type="ECO:0000256" key="4">
    <source>
        <dbReference type="ARBA" id="ARBA00022679"/>
    </source>
</evidence>
<feature type="domain" description="Sulfatase N-terminal" evidence="9">
    <location>
        <begin position="259"/>
        <end position="554"/>
    </location>
</feature>
<evidence type="ECO:0000256" key="2">
    <source>
        <dbReference type="ARBA" id="ARBA00022475"/>
    </source>
</evidence>
<evidence type="ECO:0000256" key="8">
    <source>
        <dbReference type="SAM" id="Phobius"/>
    </source>
</evidence>
<keyword evidence="7 8" id="KW-0472">Membrane</keyword>
<dbReference type="KEGG" id="hgr:DW355_13635"/>
<dbReference type="SUPFAM" id="SSF53649">
    <property type="entry name" value="Alkaline phosphatase-like"/>
    <property type="match status" value="1"/>
</dbReference>
<dbReference type="RefSeq" id="WP_131280852.1">
    <property type="nucleotide sequence ID" value="NZ_CP031395.1"/>
</dbReference>
<feature type="transmembrane region" description="Helical" evidence="8">
    <location>
        <begin position="95"/>
        <end position="116"/>
    </location>
</feature>
<dbReference type="EMBL" id="CP031395">
    <property type="protein sequence ID" value="QBK05630.1"/>
    <property type="molecule type" value="Genomic_DNA"/>
</dbReference>
<dbReference type="AlphaFoldDB" id="A0A4P6UN15"/>
<dbReference type="Proteomes" id="UP000292939">
    <property type="component" value="Chromosome"/>
</dbReference>
<dbReference type="GO" id="GO:0005886">
    <property type="term" value="C:plasma membrane"/>
    <property type="evidence" value="ECO:0007669"/>
    <property type="project" value="UniProtKB-SubCell"/>
</dbReference>
<evidence type="ECO:0000313" key="11">
    <source>
        <dbReference type="EMBL" id="QBK05630.1"/>
    </source>
</evidence>
<reference evidence="11 12" key="1">
    <citation type="submission" date="2018-07" db="EMBL/GenBank/DDBJ databases">
        <title>Exploring interactions and the metabolic potential of the ultra-small soil bacteria Hylemonella gracilis.</title>
        <authorList>
            <person name="Tyc O."/>
            <person name="Kulkarni P."/>
            <person name="Gawehns F."/>
            <person name="Hundscheid M."/>
            <person name="Zweers H."/>
            <person name="Garbeva P."/>
        </authorList>
    </citation>
    <scope>NUCLEOTIDE SEQUENCE [LARGE SCALE GENOMIC DNA]</scope>
    <source>
        <strain evidence="11 12">NS1</strain>
    </source>
</reference>
<dbReference type="Gene3D" id="3.40.720.10">
    <property type="entry name" value="Alkaline Phosphatase, subunit A"/>
    <property type="match status" value="1"/>
</dbReference>
<gene>
    <name evidence="11" type="ORF">DW355_13635</name>
</gene>
<keyword evidence="4 11" id="KW-0808">Transferase</keyword>
<proteinExistence type="predicted"/>
<organism evidence="11 12">
    <name type="scientific">Hylemonella gracilis</name>
    <dbReference type="NCBI Taxonomy" id="80880"/>
    <lineage>
        <taxon>Bacteria</taxon>
        <taxon>Pseudomonadati</taxon>
        <taxon>Pseudomonadota</taxon>
        <taxon>Betaproteobacteria</taxon>
        <taxon>Burkholderiales</taxon>
        <taxon>Comamonadaceae</taxon>
        <taxon>Hylemonella</taxon>
    </lineage>
</organism>
<keyword evidence="5 8" id="KW-0812">Transmembrane</keyword>
<dbReference type="Pfam" id="PF00884">
    <property type="entry name" value="Sulfatase"/>
    <property type="match status" value="1"/>
</dbReference>
<dbReference type="CDD" id="cd16017">
    <property type="entry name" value="LptA"/>
    <property type="match status" value="1"/>
</dbReference>
<evidence type="ECO:0000256" key="1">
    <source>
        <dbReference type="ARBA" id="ARBA00004429"/>
    </source>
</evidence>
<dbReference type="InterPro" id="IPR040423">
    <property type="entry name" value="PEA_transferase"/>
</dbReference>